<evidence type="ECO:0000256" key="2">
    <source>
        <dbReference type="ARBA" id="ARBA00022803"/>
    </source>
</evidence>
<dbReference type="Gene3D" id="3.40.50.2000">
    <property type="entry name" value="Glycogen Phosphorylase B"/>
    <property type="match status" value="1"/>
</dbReference>
<dbReference type="Proteomes" id="UP000715965">
    <property type="component" value="Unassembled WGS sequence"/>
</dbReference>
<dbReference type="InterPro" id="IPR019734">
    <property type="entry name" value="TPR_rpt"/>
</dbReference>
<keyword evidence="1" id="KW-0677">Repeat</keyword>
<keyword evidence="5" id="KW-1185">Reference proteome</keyword>
<organism evidence="4 5">
    <name type="scientific">Ramlibacter aquaticus</name>
    <dbReference type="NCBI Taxonomy" id="2780094"/>
    <lineage>
        <taxon>Bacteria</taxon>
        <taxon>Pseudomonadati</taxon>
        <taxon>Pseudomonadota</taxon>
        <taxon>Betaproteobacteria</taxon>
        <taxon>Burkholderiales</taxon>
        <taxon>Comamonadaceae</taxon>
        <taxon>Ramlibacter</taxon>
    </lineage>
</organism>
<dbReference type="EMBL" id="JADDOJ010000041">
    <property type="protein sequence ID" value="MBE7941160.1"/>
    <property type="molecule type" value="Genomic_DNA"/>
</dbReference>
<reference evidence="4 5" key="1">
    <citation type="submission" date="2020-10" db="EMBL/GenBank/DDBJ databases">
        <title>Draft genome of Ramlibacter aquaticus LMG 30558.</title>
        <authorList>
            <person name="Props R."/>
        </authorList>
    </citation>
    <scope>NUCLEOTIDE SEQUENCE [LARGE SCALE GENOMIC DNA]</scope>
    <source>
        <strain evidence="4 5">LMG 30558</strain>
    </source>
</reference>
<dbReference type="PROSITE" id="PS50005">
    <property type="entry name" value="TPR"/>
    <property type="match status" value="2"/>
</dbReference>
<dbReference type="SUPFAM" id="SSF48452">
    <property type="entry name" value="TPR-like"/>
    <property type="match status" value="1"/>
</dbReference>
<gene>
    <name evidence="4" type="ORF">IM725_11325</name>
</gene>
<feature type="repeat" description="TPR" evidence="3">
    <location>
        <begin position="195"/>
        <end position="228"/>
    </location>
</feature>
<dbReference type="InterPro" id="IPR011990">
    <property type="entry name" value="TPR-like_helical_dom_sf"/>
</dbReference>
<sequence>MSQIDKITKDLSLRVQQAVPNAQLGYKGKPLNSQQIQRRLERFYQDAGAVRAQEKLGIFRWARVMLGLREQLLRAGYPSSMVSPLIRSTLFQAARPDLVLAPALTELQAPPETADSATTKASKSANKEMTLERAVALKAQGKRQRALAMVKGVLAKDSQNFEGWVQLADLHVEMDDDESAIESLQRALALRPEAVETHKKLGRVLTRIGEWRRARDSFAQVIRLAPADATAHHDYAMSFISSFDMEQVIESTTEAARLDPTESSHPLLRGFALQELGRFEEATDAFSLAERLKPGLPAALWNLSLQNLLRGDFEAGWRLYEARRKAFPWVIEAQFDKGREWTGEQDLSGKTVVLIGEQGLGDGIQFSRYASLVKAKGARVVLYVDPGLLPVLRQIEGADEVIPFDPQSPPKTDFWVPIMSLPRIFGTKLENIPSPGPYLSSDPAKVATWSAKLGPRRKPRVGLVWSGNPTHPKDVFRTIALEKLLPILPSGFDYFGLQKDLRLPDKEWLRGSGIRFLGPELADFADTAAVCELMDVIVTVDTSVAHLAAAMGRPTWVLVPMVPDWRWLLGREDSPWYQSIRLFRQSDDRQWGPVLERVGRELKARFG</sequence>
<evidence type="ECO:0000313" key="5">
    <source>
        <dbReference type="Proteomes" id="UP000715965"/>
    </source>
</evidence>
<keyword evidence="2 3" id="KW-0802">TPR repeat</keyword>
<dbReference type="Pfam" id="PF22860">
    <property type="entry name" value="DUF7017"/>
    <property type="match status" value="1"/>
</dbReference>
<proteinExistence type="predicted"/>
<feature type="repeat" description="TPR" evidence="3">
    <location>
        <begin position="161"/>
        <end position="194"/>
    </location>
</feature>
<dbReference type="InterPro" id="IPR002201">
    <property type="entry name" value="Glyco_trans_9"/>
</dbReference>
<dbReference type="PANTHER" id="PTHR44858:SF1">
    <property type="entry name" value="UDP-N-ACETYLGLUCOSAMINE--PEPTIDE N-ACETYLGLUCOSAMINYLTRANSFERASE SPINDLY-RELATED"/>
    <property type="match status" value="1"/>
</dbReference>
<dbReference type="RefSeq" id="WP_193780703.1">
    <property type="nucleotide sequence ID" value="NZ_JADDOJ010000041.1"/>
</dbReference>
<protein>
    <submittedName>
        <fullName evidence="4">Glycosyltransferase family protein</fullName>
    </submittedName>
</protein>
<evidence type="ECO:0000256" key="1">
    <source>
        <dbReference type="ARBA" id="ARBA00022737"/>
    </source>
</evidence>
<accession>A0ABR9SFM7</accession>
<dbReference type="Pfam" id="PF01075">
    <property type="entry name" value="Glyco_transf_9"/>
    <property type="match status" value="1"/>
</dbReference>
<dbReference type="InterPro" id="IPR054283">
    <property type="entry name" value="DUF7017"/>
</dbReference>
<evidence type="ECO:0000256" key="3">
    <source>
        <dbReference type="PROSITE-ProRule" id="PRU00339"/>
    </source>
</evidence>
<name>A0ABR9SFM7_9BURK</name>
<dbReference type="SMART" id="SM00028">
    <property type="entry name" value="TPR"/>
    <property type="match status" value="3"/>
</dbReference>
<dbReference type="Gene3D" id="1.25.40.10">
    <property type="entry name" value="Tetratricopeptide repeat domain"/>
    <property type="match status" value="1"/>
</dbReference>
<dbReference type="InterPro" id="IPR050498">
    <property type="entry name" value="Ycf3"/>
</dbReference>
<comment type="caution">
    <text evidence="4">The sequence shown here is derived from an EMBL/GenBank/DDBJ whole genome shotgun (WGS) entry which is preliminary data.</text>
</comment>
<evidence type="ECO:0000313" key="4">
    <source>
        <dbReference type="EMBL" id="MBE7941160.1"/>
    </source>
</evidence>
<dbReference type="PANTHER" id="PTHR44858">
    <property type="entry name" value="TETRATRICOPEPTIDE REPEAT PROTEIN 6"/>
    <property type="match status" value="1"/>
</dbReference>
<dbReference type="SUPFAM" id="SSF53756">
    <property type="entry name" value="UDP-Glycosyltransferase/glycogen phosphorylase"/>
    <property type="match status" value="1"/>
</dbReference>